<proteinExistence type="predicted"/>
<reference evidence="2" key="1">
    <citation type="submission" date="2020-05" db="EMBL/GenBank/DDBJ databases">
        <authorList>
            <person name="Chiriac C."/>
            <person name="Salcher M."/>
            <person name="Ghai R."/>
            <person name="Kavagutti S V."/>
        </authorList>
    </citation>
    <scope>NUCLEOTIDE SEQUENCE</scope>
</reference>
<protein>
    <submittedName>
        <fullName evidence="2">Unannotated protein</fullName>
    </submittedName>
</protein>
<dbReference type="EMBL" id="CAFBMK010000048">
    <property type="protein sequence ID" value="CAB4909392.1"/>
    <property type="molecule type" value="Genomic_DNA"/>
</dbReference>
<feature type="region of interest" description="Disordered" evidence="1">
    <location>
        <begin position="77"/>
        <end position="101"/>
    </location>
</feature>
<sequence>MPFLTIAWAAPYSMGIMPADSGVVFDTPLTVPWNVKQSTYVLPYDLADLTVKPAPGAPNPGPPVIANPPEGPAPALPGAIGGGAGVTPAPAPPSGVVRPAPAPRVTTLPRISPAAYRARGLRVRITVVEKARVVVHLEARMKRRATSRRRAATVLRRLTKQRAVTLKPGTTTLRLSPTVTGRQVIGRRSRTRASLRVSARYTDGRRTTARRTVTIAPAPASTEKG</sequence>
<organism evidence="2">
    <name type="scientific">freshwater metagenome</name>
    <dbReference type="NCBI Taxonomy" id="449393"/>
    <lineage>
        <taxon>unclassified sequences</taxon>
        <taxon>metagenomes</taxon>
        <taxon>ecological metagenomes</taxon>
    </lineage>
</organism>
<name>A0A6J7GN69_9ZZZZ</name>
<evidence type="ECO:0000313" key="2">
    <source>
        <dbReference type="EMBL" id="CAB4909392.1"/>
    </source>
</evidence>
<evidence type="ECO:0000256" key="1">
    <source>
        <dbReference type="SAM" id="MobiDB-lite"/>
    </source>
</evidence>
<accession>A0A6J7GN69</accession>
<dbReference type="AlphaFoldDB" id="A0A6J7GN69"/>
<gene>
    <name evidence="2" type="ORF">UFOPK3564_01123</name>
</gene>